<reference evidence="1 2" key="1">
    <citation type="journal article" date="2011" name="J. Bacteriol.">
        <title>Complete genome sequence of Melissococcus plutonius ATCC 35311.</title>
        <authorList>
            <person name="Okumura K."/>
            <person name="Arai R."/>
            <person name="Okura M."/>
            <person name="Kirikae T."/>
            <person name="Takamatsu D."/>
            <person name="Osaki M."/>
            <person name="Miyoshi-Akiyama T."/>
        </authorList>
    </citation>
    <scope>NUCLEOTIDE SEQUENCE [LARGE SCALE GENOMIC DNA]</scope>
    <source>
        <strain evidence="2">ATCC 35311 / CIP 104052 / LMG 20360 / NCIMB 702443</strain>
    </source>
</reference>
<dbReference type="Pfam" id="PF06152">
    <property type="entry name" value="Phage_min_cap2"/>
    <property type="match status" value="1"/>
</dbReference>
<gene>
    <name evidence="1" type="ordered locus">MPTP_1417</name>
</gene>
<dbReference type="KEGG" id="mps:MPTP_1417"/>
<proteinExistence type="predicted"/>
<dbReference type="AlphaFoldDB" id="F3YBG8"/>
<dbReference type="EMBL" id="AP012200">
    <property type="protein sequence ID" value="BAK21846.1"/>
    <property type="molecule type" value="Genomic_DNA"/>
</dbReference>
<dbReference type="STRING" id="940190.MPTP_1417"/>
<evidence type="ECO:0000313" key="2">
    <source>
        <dbReference type="Proteomes" id="UP000008456"/>
    </source>
</evidence>
<reference key="2">
    <citation type="submission" date="2011-04" db="EMBL/GenBank/DDBJ databases">
        <title>Whole genome sequence of Melissococcus plutonius ATCC 35311.</title>
        <authorList>
            <person name="Okumura K."/>
            <person name="Arai R."/>
            <person name="Osaki M."/>
            <person name="Okura M."/>
            <person name="Kirikae T."/>
            <person name="Takamatsu D."/>
            <person name="Akiyama T."/>
        </authorList>
    </citation>
    <scope>NUCLEOTIDE SEQUENCE</scope>
    <source>
        <strain>ATCC 35311</strain>
    </source>
</reference>
<evidence type="ECO:0000313" key="1">
    <source>
        <dbReference type="EMBL" id="BAK21846.1"/>
    </source>
</evidence>
<sequence length="277" mass="31944">MHKEVPVTKEIENMLDSLVNQTFLDLNNNVNQTLITTNYGENRASRVFQEIVKKSTLEVLSGLKTHEKAIRDNVYKWVDNGINSAFIDRAGHEWSMEAYTRMVINTTSHRTYNDLRLKRMSDFDCVTARMSSHACARKACAYIQGQIVNVVPMNDERANDHYDSIYNHGYGEPDGTQGINCKNILYPSLPGANTNNESKIDPKEAIKNGEIQQQQRKLERDIRYRKKRLLAAQELDDEIMQSKCKAVILAKQKTLRELISSHEFLNRDYNREKIQSS</sequence>
<dbReference type="Proteomes" id="UP000008456">
    <property type="component" value="Chromosome"/>
</dbReference>
<accession>F3YBG8</accession>
<dbReference type="HOGENOM" id="CLU_081262_0_0_9"/>
<dbReference type="InterPro" id="IPR009319">
    <property type="entry name" value="Phage_A118_VSP1"/>
</dbReference>
<keyword evidence="2" id="KW-1185">Reference proteome</keyword>
<dbReference type="GO" id="GO:0005198">
    <property type="term" value="F:structural molecule activity"/>
    <property type="evidence" value="ECO:0007669"/>
    <property type="project" value="InterPro"/>
</dbReference>
<organism evidence="1 2">
    <name type="scientific">Melissococcus plutonius (strain ATCC 35311 / DSM 29964 / CIP 104052 / LMG 20360 / NCIMB 702443)</name>
    <dbReference type="NCBI Taxonomy" id="940190"/>
    <lineage>
        <taxon>Bacteria</taxon>
        <taxon>Bacillati</taxon>
        <taxon>Bacillota</taxon>
        <taxon>Bacilli</taxon>
        <taxon>Lactobacillales</taxon>
        <taxon>Enterococcaceae</taxon>
        <taxon>Melissococcus</taxon>
    </lineage>
</organism>
<protein>
    <submittedName>
        <fullName evidence="1">Minor capsid protein</fullName>
    </submittedName>
</protein>
<name>F3YBG8_MELPT</name>